<dbReference type="Pfam" id="PF12706">
    <property type="entry name" value="Lactamase_B_2"/>
    <property type="match status" value="1"/>
</dbReference>
<dbReference type="OrthoDB" id="9800061at2"/>
<evidence type="ECO:0000313" key="6">
    <source>
        <dbReference type="Proteomes" id="UP000272528"/>
    </source>
</evidence>
<evidence type="ECO:0000313" key="5">
    <source>
        <dbReference type="EMBL" id="AZN41853.1"/>
    </source>
</evidence>
<protein>
    <submittedName>
        <fullName evidence="5">MBL fold metallo-hydrolase</fullName>
    </submittedName>
</protein>
<gene>
    <name evidence="5" type="ORF">EJC50_20885</name>
</gene>
<dbReference type="InterPro" id="IPR001279">
    <property type="entry name" value="Metallo-B-lactamas"/>
</dbReference>
<evidence type="ECO:0000256" key="2">
    <source>
        <dbReference type="ARBA" id="ARBA00034301"/>
    </source>
</evidence>
<comment type="catalytic activity">
    <reaction evidence="1">
        <text>3',5'-cyclic CMP + H2O = CMP + H(+)</text>
        <dbReference type="Rhea" id="RHEA:72675"/>
        <dbReference type="ChEBI" id="CHEBI:15377"/>
        <dbReference type="ChEBI" id="CHEBI:15378"/>
        <dbReference type="ChEBI" id="CHEBI:58003"/>
        <dbReference type="ChEBI" id="CHEBI:60377"/>
    </reaction>
    <physiologicalReaction direction="left-to-right" evidence="1">
        <dbReference type="Rhea" id="RHEA:72676"/>
    </physiologicalReaction>
</comment>
<evidence type="ECO:0000259" key="4">
    <source>
        <dbReference type="Pfam" id="PF12706"/>
    </source>
</evidence>
<keyword evidence="6" id="KW-1185">Reference proteome</keyword>
<evidence type="ECO:0000256" key="1">
    <source>
        <dbReference type="ARBA" id="ARBA00034221"/>
    </source>
</evidence>
<keyword evidence="5" id="KW-0378">Hydrolase</keyword>
<evidence type="ECO:0000256" key="3">
    <source>
        <dbReference type="ARBA" id="ARBA00048505"/>
    </source>
</evidence>
<dbReference type="InterPro" id="IPR050114">
    <property type="entry name" value="UPF0173_UPF0282_UlaG_hydrolase"/>
</dbReference>
<proteinExistence type="predicted"/>
<reference evidence="6" key="1">
    <citation type="submission" date="2018-12" db="EMBL/GenBank/DDBJ databases">
        <title>Genome sequence of Peanibacillus sp.</title>
        <authorList>
            <person name="Subramani G."/>
            <person name="Srinivasan S."/>
            <person name="Kim M.K."/>
        </authorList>
    </citation>
    <scope>NUCLEOTIDE SEQUENCE [LARGE SCALE GENOMIC DNA]</scope>
    <source>
        <strain evidence="6">18JY67-1</strain>
    </source>
</reference>
<feature type="domain" description="Metallo-beta-lactamase" evidence="4">
    <location>
        <begin position="31"/>
        <end position="231"/>
    </location>
</feature>
<dbReference type="InterPro" id="IPR036866">
    <property type="entry name" value="RibonucZ/Hydroxyglut_hydro"/>
</dbReference>
<dbReference type="EMBL" id="CP034437">
    <property type="protein sequence ID" value="AZN41853.1"/>
    <property type="molecule type" value="Genomic_DNA"/>
</dbReference>
<dbReference type="AlphaFoldDB" id="A0A3S9A833"/>
<dbReference type="Gene3D" id="3.60.15.10">
    <property type="entry name" value="Ribonuclease Z/Hydroxyacylglutathione hydrolase-like"/>
    <property type="match status" value="1"/>
</dbReference>
<comment type="catalytic activity">
    <reaction evidence="3">
        <text>3',5'-cyclic UMP + H2O = UMP + H(+)</text>
        <dbReference type="Rhea" id="RHEA:70575"/>
        <dbReference type="ChEBI" id="CHEBI:15377"/>
        <dbReference type="ChEBI" id="CHEBI:15378"/>
        <dbReference type="ChEBI" id="CHEBI:57865"/>
        <dbReference type="ChEBI" id="CHEBI:184387"/>
    </reaction>
    <physiologicalReaction direction="left-to-right" evidence="3">
        <dbReference type="Rhea" id="RHEA:70576"/>
    </physiologicalReaction>
</comment>
<dbReference type="KEGG" id="palb:EJC50_20885"/>
<sequence>MIMNKNVETAEIQYIGQVGVIIRRNGFTVAIDPYLTDSVDRLVTEPANFWVRNYPPPVEPSSLTDIDLILITHEHLDHMDPETLLAIAEASPRCKIATPRICAPMLREAGIEEHRLVQLKHGAPMLCEAGLIIRPIPAWHEAREVDSEGWDRYLGYMLEWDGLTIYHAGDTLVTEQLITILKTFNIDLGMLPINGRDLFRDRAGVVGNMNAREATALAWEVKMDMVVPLHFDMYPNNSEGITGFVEELYQKYRGQKYHIFQPGETLTICRSRRE</sequence>
<accession>A0A3S9A833</accession>
<dbReference type="SUPFAM" id="SSF56281">
    <property type="entry name" value="Metallo-hydrolase/oxidoreductase"/>
    <property type="match status" value="1"/>
</dbReference>
<dbReference type="PANTHER" id="PTHR43546">
    <property type="entry name" value="UPF0173 METAL-DEPENDENT HYDROLASE MJ1163-RELATED"/>
    <property type="match status" value="1"/>
</dbReference>
<dbReference type="Proteomes" id="UP000272528">
    <property type="component" value="Chromosome"/>
</dbReference>
<dbReference type="GO" id="GO:0016787">
    <property type="term" value="F:hydrolase activity"/>
    <property type="evidence" value="ECO:0007669"/>
    <property type="project" value="UniProtKB-KW"/>
</dbReference>
<name>A0A3S9A833_9BACL</name>
<dbReference type="RefSeq" id="WP_126017559.1">
    <property type="nucleotide sequence ID" value="NZ_CP034437.1"/>
</dbReference>
<comment type="function">
    <text evidence="2">Counteracts the endogenous Pycsar antiviral defense system. Phosphodiesterase that enables metal-dependent hydrolysis of host cyclic nucleotide Pycsar defense signals such as cCMP and cUMP.</text>
</comment>
<organism evidence="5 6">
    <name type="scientific">Paenibacillus albus</name>
    <dbReference type="NCBI Taxonomy" id="2495582"/>
    <lineage>
        <taxon>Bacteria</taxon>
        <taxon>Bacillati</taxon>
        <taxon>Bacillota</taxon>
        <taxon>Bacilli</taxon>
        <taxon>Bacillales</taxon>
        <taxon>Paenibacillaceae</taxon>
        <taxon>Paenibacillus</taxon>
    </lineage>
</organism>